<comment type="catalytic activity">
    <reaction evidence="1 9">
        <text>(2R)-2-phosphoglycerate = (2R)-3-phosphoglycerate</text>
        <dbReference type="Rhea" id="RHEA:15901"/>
        <dbReference type="ChEBI" id="CHEBI:58272"/>
        <dbReference type="ChEBI" id="CHEBI:58289"/>
        <dbReference type="EC" id="5.4.2.12"/>
    </reaction>
</comment>
<comment type="subunit">
    <text evidence="9">Monomer.</text>
</comment>
<keyword evidence="8 9" id="KW-0413">Isomerase</keyword>
<feature type="domain" description="BPG-independent PGAM N-terminal" evidence="15">
    <location>
        <begin position="83"/>
        <end position="291"/>
    </location>
</feature>
<dbReference type="CDD" id="cd16010">
    <property type="entry name" value="iPGM"/>
    <property type="match status" value="1"/>
</dbReference>
<dbReference type="PIRSF" id="PIRSF001492">
    <property type="entry name" value="IPGAM"/>
    <property type="match status" value="1"/>
</dbReference>
<evidence type="ECO:0000256" key="2">
    <source>
        <dbReference type="ARBA" id="ARBA00002315"/>
    </source>
</evidence>
<dbReference type="FunFam" id="3.40.1450.10:FF:000002">
    <property type="entry name" value="2,3-bisphosphoglycerate-independent phosphoglycerate mutase"/>
    <property type="match status" value="1"/>
</dbReference>
<proteinExistence type="inferred from homology"/>
<evidence type="ECO:0000256" key="1">
    <source>
        <dbReference type="ARBA" id="ARBA00000370"/>
    </source>
</evidence>
<keyword evidence="17" id="KW-1185">Reference proteome</keyword>
<keyword evidence="5 9" id="KW-0479">Metal-binding</keyword>
<feature type="binding site" evidence="9 13">
    <location>
        <position position="63"/>
    </location>
    <ligand>
        <name>Mn(2+)</name>
        <dbReference type="ChEBI" id="CHEBI:29035"/>
        <label>2</label>
    </ligand>
</feature>
<dbReference type="InterPro" id="IPR017850">
    <property type="entry name" value="Alkaline_phosphatase_core_sf"/>
</dbReference>
<feature type="domain" description="Metalloenzyme" evidence="14">
    <location>
        <begin position="5"/>
        <end position="493"/>
    </location>
</feature>
<feature type="binding site" evidence="9 12">
    <location>
        <position position="189"/>
    </location>
    <ligand>
        <name>substrate</name>
    </ligand>
</feature>
<feature type="binding site" evidence="9 13">
    <location>
        <position position="456"/>
    </location>
    <ligand>
        <name>Mn(2+)</name>
        <dbReference type="ChEBI" id="CHEBI:29035"/>
        <label>1</label>
    </ligand>
</feature>
<keyword evidence="6 9" id="KW-0324">Glycolysis</keyword>
<dbReference type="NCBIfam" id="TIGR01307">
    <property type="entry name" value="pgm_bpd_ind"/>
    <property type="match status" value="1"/>
</dbReference>
<evidence type="ECO:0000313" key="17">
    <source>
        <dbReference type="Proteomes" id="UP000428330"/>
    </source>
</evidence>
<comment type="pathway">
    <text evidence="3 9">Carbohydrate degradation; glycolysis; pyruvate from D-glyceraldehyde 3-phosphate: step 3/5.</text>
</comment>
<feature type="binding site" evidence="9 13">
    <location>
        <position position="13"/>
    </location>
    <ligand>
        <name>Mn(2+)</name>
        <dbReference type="ChEBI" id="CHEBI:29035"/>
        <label>2</label>
    </ligand>
</feature>
<dbReference type="Pfam" id="PF06415">
    <property type="entry name" value="iPGM_N"/>
    <property type="match status" value="1"/>
</dbReference>
<feature type="binding site" evidence="9 12">
    <location>
        <begin position="254"/>
        <end position="257"/>
    </location>
    <ligand>
        <name>substrate</name>
    </ligand>
</feature>
<evidence type="ECO:0000256" key="10">
    <source>
        <dbReference type="NCBIfam" id="TIGR01307"/>
    </source>
</evidence>
<dbReference type="AlphaFoldDB" id="A0A6I6IJY6"/>
<evidence type="ECO:0000313" key="16">
    <source>
        <dbReference type="EMBL" id="QGX97139.1"/>
    </source>
</evidence>
<dbReference type="GO" id="GO:0030145">
    <property type="term" value="F:manganese ion binding"/>
    <property type="evidence" value="ECO:0007669"/>
    <property type="project" value="UniProtKB-UniRule"/>
</dbReference>
<evidence type="ECO:0000256" key="13">
    <source>
        <dbReference type="PIRSR" id="PIRSR001492-3"/>
    </source>
</evidence>
<feature type="binding site" evidence="9 12">
    <location>
        <begin position="153"/>
        <end position="154"/>
    </location>
    <ligand>
        <name>substrate</name>
    </ligand>
</feature>
<feature type="binding site" evidence="9 12">
    <location>
        <position position="330"/>
    </location>
    <ligand>
        <name>substrate</name>
    </ligand>
</feature>
<gene>
    <name evidence="9" type="primary">gpmI</name>
    <name evidence="16" type="ORF">EI983_02130</name>
</gene>
<dbReference type="EMBL" id="CP034348">
    <property type="protein sequence ID" value="QGX97139.1"/>
    <property type="molecule type" value="Genomic_DNA"/>
</dbReference>
<dbReference type="GO" id="GO:0006007">
    <property type="term" value="P:glucose catabolic process"/>
    <property type="evidence" value="ECO:0007669"/>
    <property type="project" value="InterPro"/>
</dbReference>
<dbReference type="PANTHER" id="PTHR31637">
    <property type="entry name" value="2,3-BISPHOSPHOGLYCERATE-INDEPENDENT PHOSPHOGLYCERATE MUTASE"/>
    <property type="match status" value="1"/>
</dbReference>
<dbReference type="UniPathway" id="UPA00109">
    <property type="reaction ID" value="UER00186"/>
</dbReference>
<dbReference type="InterPro" id="IPR011258">
    <property type="entry name" value="BPG-indep_PGM_N"/>
</dbReference>
<comment type="cofactor">
    <cofactor evidence="9">
        <name>Mn(2+)</name>
        <dbReference type="ChEBI" id="CHEBI:29035"/>
    </cofactor>
    <text evidence="9">Binds 2 manganese ions per subunit.</text>
</comment>
<feature type="active site" description="Phosphoserine intermediate" evidence="9 11">
    <location>
        <position position="63"/>
    </location>
</feature>
<protein>
    <recommendedName>
        <fullName evidence="9 10">2,3-bisphosphoglycerate-independent phosphoglycerate mutase</fullName>
        <shortName evidence="9">BPG-independent PGAM</shortName>
        <shortName evidence="9">Phosphoglyceromutase</shortName>
        <shortName evidence="9">iPGM</shortName>
        <ecNumber evidence="9 10">5.4.2.12</ecNumber>
    </recommendedName>
</protein>
<feature type="binding site" evidence="9 13">
    <location>
        <position position="438"/>
    </location>
    <ligand>
        <name>Mn(2+)</name>
        <dbReference type="ChEBI" id="CHEBI:29035"/>
        <label>2</label>
    </ligand>
</feature>
<dbReference type="EC" id="5.4.2.12" evidence="9 10"/>
<evidence type="ECO:0000256" key="8">
    <source>
        <dbReference type="ARBA" id="ARBA00023235"/>
    </source>
</evidence>
<evidence type="ECO:0000256" key="4">
    <source>
        <dbReference type="ARBA" id="ARBA00008819"/>
    </source>
</evidence>
<dbReference type="Gene3D" id="3.40.1450.10">
    <property type="entry name" value="BPG-independent phosphoglycerate mutase, domain B"/>
    <property type="match status" value="1"/>
</dbReference>
<feature type="binding site" evidence="9 13">
    <location>
        <position position="437"/>
    </location>
    <ligand>
        <name>Mn(2+)</name>
        <dbReference type="ChEBI" id="CHEBI:29035"/>
        <label>2</label>
    </ligand>
</feature>
<dbReference type="Gene3D" id="3.40.720.10">
    <property type="entry name" value="Alkaline Phosphatase, subunit A"/>
    <property type="match status" value="1"/>
</dbReference>
<comment type="similarity">
    <text evidence="4 9">Belongs to the BPG-independent phosphoglycerate mutase family.</text>
</comment>
<evidence type="ECO:0000259" key="14">
    <source>
        <dbReference type="Pfam" id="PF01676"/>
    </source>
</evidence>
<accession>A0A6I6IJY6</accession>
<feature type="binding site" evidence="9 12">
    <location>
        <position position="183"/>
    </location>
    <ligand>
        <name>substrate</name>
    </ligand>
</feature>
<dbReference type="HAMAP" id="MF_01038">
    <property type="entry name" value="GpmI"/>
    <property type="match status" value="1"/>
</dbReference>
<evidence type="ECO:0000256" key="11">
    <source>
        <dbReference type="PIRSR" id="PIRSR001492-1"/>
    </source>
</evidence>
<evidence type="ECO:0000256" key="7">
    <source>
        <dbReference type="ARBA" id="ARBA00023211"/>
    </source>
</evidence>
<evidence type="ECO:0000256" key="3">
    <source>
        <dbReference type="ARBA" id="ARBA00004798"/>
    </source>
</evidence>
<dbReference type="InterPro" id="IPR036646">
    <property type="entry name" value="PGAM_B_sf"/>
</dbReference>
<dbReference type="GO" id="GO:0005829">
    <property type="term" value="C:cytosol"/>
    <property type="evidence" value="ECO:0007669"/>
    <property type="project" value="TreeGrafter"/>
</dbReference>
<evidence type="ECO:0000256" key="5">
    <source>
        <dbReference type="ARBA" id="ARBA00022723"/>
    </source>
</evidence>
<dbReference type="OrthoDB" id="9800863at2"/>
<evidence type="ECO:0000256" key="6">
    <source>
        <dbReference type="ARBA" id="ARBA00023152"/>
    </source>
</evidence>
<feature type="binding site" evidence="9 12">
    <location>
        <position position="124"/>
    </location>
    <ligand>
        <name>substrate</name>
    </ligand>
</feature>
<keyword evidence="7 9" id="KW-0464">Manganese</keyword>
<comment type="function">
    <text evidence="2 9">Catalyzes the interconversion of 2-phosphoglycerate and 3-phosphoglycerate.</text>
</comment>
<dbReference type="Pfam" id="PF01676">
    <property type="entry name" value="Metalloenzyme"/>
    <property type="match status" value="1"/>
</dbReference>
<organism evidence="16 17">
    <name type="scientific">Roseovarius faecimaris</name>
    <dbReference type="NCBI Taxonomy" id="2494550"/>
    <lineage>
        <taxon>Bacteria</taxon>
        <taxon>Pseudomonadati</taxon>
        <taxon>Pseudomonadota</taxon>
        <taxon>Alphaproteobacteria</taxon>
        <taxon>Rhodobacterales</taxon>
        <taxon>Roseobacteraceae</taxon>
        <taxon>Roseovarius</taxon>
    </lineage>
</organism>
<dbReference type="GO" id="GO:0004619">
    <property type="term" value="F:phosphoglycerate mutase activity"/>
    <property type="evidence" value="ECO:0007669"/>
    <property type="project" value="UniProtKB-UniRule"/>
</dbReference>
<reference evidence="17" key="1">
    <citation type="submission" date="2018-12" db="EMBL/GenBank/DDBJ databases">
        <title>Complete genome sequence of Roseovarius sp. MME-070.</title>
        <authorList>
            <person name="Nam Y.-D."/>
            <person name="Kang J."/>
            <person name="Chung W.-H."/>
            <person name="Park Y.S."/>
        </authorList>
    </citation>
    <scope>NUCLEOTIDE SEQUENCE [LARGE SCALE GENOMIC DNA]</scope>
    <source>
        <strain evidence="17">MME-070</strain>
    </source>
</reference>
<dbReference type="GO" id="GO:0006096">
    <property type="term" value="P:glycolytic process"/>
    <property type="evidence" value="ECO:0007669"/>
    <property type="project" value="UniProtKB-UniRule"/>
</dbReference>
<dbReference type="SUPFAM" id="SSF53649">
    <property type="entry name" value="Alkaline phosphatase-like"/>
    <property type="match status" value="1"/>
</dbReference>
<dbReference type="Proteomes" id="UP000428330">
    <property type="component" value="Chromosome"/>
</dbReference>
<sequence>MSTPKPVVLCILDGWGLSEDSTANAPVLADTPVFDRLMATCPNNTLITHGPDVGLPTGQMGNSEVGHTNIGAGRVVAMDLGQIDLAIEDGSFFSNMALQGFIAKLKSSGGTAHLLGLISDGGVHGHIDHIVAAAKALTDEGVPVVLHAMTDGRDVAPKSALTYLGVLAERLPEPVRIGTVSGRYFAMDRDNRWKRVREAYDTMILGRGPRCDTPEIAVRNAYARSETDEFISPTLIGDYVGAAAGDGVFCLNFRADRAREILRAIAEPEFEGFNPGARPDWAAVLGMVEYSREHNAWMDTVFPARDIRNTLAEWVSAHGLTQFHLAETEKYPHVTFFLNGGKEEPVPGEDRFVAPSPKVATYDLQPEMSAEEVTAHFVAAIGEEYDLIVVNYANPDMVGHTGDLQAAMRACEAVDQGLGRVVAALEEVGGAMIVTADHGNCETMIDPETGGPHTAHTTNPVPVILIGGPEGAKLGSGRLADLAPTLLQLMGLEQPPEMTGKSLIQ</sequence>
<feature type="binding site" evidence="9 13">
    <location>
        <position position="396"/>
    </location>
    <ligand>
        <name>Mn(2+)</name>
        <dbReference type="ChEBI" id="CHEBI:29035"/>
        <label>1</label>
    </ligand>
</feature>
<dbReference type="InterPro" id="IPR005995">
    <property type="entry name" value="Pgm_bpd_ind"/>
</dbReference>
<dbReference type="KEGG" id="rom:EI983_02130"/>
<feature type="binding site" evidence="9 13">
    <location>
        <position position="400"/>
    </location>
    <ligand>
        <name>Mn(2+)</name>
        <dbReference type="ChEBI" id="CHEBI:29035"/>
        <label>1</label>
    </ligand>
</feature>
<dbReference type="RefSeq" id="WP_157705644.1">
    <property type="nucleotide sequence ID" value="NZ_CP034348.1"/>
</dbReference>
<dbReference type="SUPFAM" id="SSF64158">
    <property type="entry name" value="2,3-Bisphosphoglycerate-independent phosphoglycerate mutase, substrate-binding domain"/>
    <property type="match status" value="1"/>
</dbReference>
<dbReference type="PANTHER" id="PTHR31637:SF0">
    <property type="entry name" value="2,3-BISPHOSPHOGLYCERATE-INDEPENDENT PHOSPHOGLYCERATE MUTASE"/>
    <property type="match status" value="1"/>
</dbReference>
<evidence type="ECO:0000256" key="12">
    <source>
        <dbReference type="PIRSR" id="PIRSR001492-2"/>
    </source>
</evidence>
<dbReference type="InterPro" id="IPR006124">
    <property type="entry name" value="Metalloenzyme"/>
</dbReference>
<evidence type="ECO:0000256" key="9">
    <source>
        <dbReference type="HAMAP-Rule" id="MF_01038"/>
    </source>
</evidence>
<name>A0A6I6IJY6_9RHOB</name>
<evidence type="ECO:0000259" key="15">
    <source>
        <dbReference type="Pfam" id="PF06415"/>
    </source>
</evidence>